<organism evidence="2">
    <name type="scientific">bioreactor metagenome</name>
    <dbReference type="NCBI Taxonomy" id="1076179"/>
    <lineage>
        <taxon>unclassified sequences</taxon>
        <taxon>metagenomes</taxon>
        <taxon>ecological metagenomes</taxon>
    </lineage>
</organism>
<protein>
    <submittedName>
        <fullName evidence="2">Uncharacterized protein</fullName>
    </submittedName>
</protein>
<proteinExistence type="predicted"/>
<sequence length="135" mass="16594">MINFRVNMIRSTCQHNNWHIIFICAIYYFITFYSNFFKEISIFIKTCLYSFFNFFMCNIIKCISKNLSHFLREVFRTVDTNIIINKRNLLHFCHICLNNFWIICNHWTIIVIISKMFINVICHTWIENRIQIFLQ</sequence>
<accession>A0A645HZQ0</accession>
<comment type="caution">
    <text evidence="2">The sequence shown here is derived from an EMBL/GenBank/DDBJ whole genome shotgun (WGS) entry which is preliminary data.</text>
</comment>
<dbReference type="AlphaFoldDB" id="A0A645HZQ0"/>
<evidence type="ECO:0000256" key="1">
    <source>
        <dbReference type="SAM" id="Phobius"/>
    </source>
</evidence>
<feature type="transmembrane region" description="Helical" evidence="1">
    <location>
        <begin position="20"/>
        <end position="36"/>
    </location>
</feature>
<keyword evidence="1" id="KW-0812">Transmembrane</keyword>
<dbReference type="EMBL" id="VSSQ01103503">
    <property type="protein sequence ID" value="MPN44400.1"/>
    <property type="molecule type" value="Genomic_DNA"/>
</dbReference>
<keyword evidence="1" id="KW-0472">Membrane</keyword>
<name>A0A645HZQ0_9ZZZZ</name>
<keyword evidence="1" id="KW-1133">Transmembrane helix</keyword>
<gene>
    <name evidence="2" type="ORF">SDC9_191965</name>
</gene>
<reference evidence="2" key="1">
    <citation type="submission" date="2019-08" db="EMBL/GenBank/DDBJ databases">
        <authorList>
            <person name="Kucharzyk K."/>
            <person name="Murdoch R.W."/>
            <person name="Higgins S."/>
            <person name="Loffler F."/>
        </authorList>
    </citation>
    <scope>NUCLEOTIDE SEQUENCE</scope>
</reference>
<evidence type="ECO:0000313" key="2">
    <source>
        <dbReference type="EMBL" id="MPN44400.1"/>
    </source>
</evidence>